<name>T1JYM0_TETUR</name>
<reference evidence="3" key="1">
    <citation type="submission" date="2011-08" db="EMBL/GenBank/DDBJ databases">
        <authorList>
            <person name="Rombauts S."/>
        </authorList>
    </citation>
    <scope>NUCLEOTIDE SEQUENCE</scope>
    <source>
        <strain evidence="3">London</strain>
    </source>
</reference>
<evidence type="ECO:0000313" key="2">
    <source>
        <dbReference type="EnsemblMetazoa" id="tetur03g00840.1"/>
    </source>
</evidence>
<reference evidence="2" key="2">
    <citation type="submission" date="2015-06" db="UniProtKB">
        <authorList>
            <consortium name="EnsemblMetazoa"/>
        </authorList>
    </citation>
    <scope>IDENTIFICATION</scope>
</reference>
<feature type="signal peptide" evidence="1">
    <location>
        <begin position="1"/>
        <end position="19"/>
    </location>
</feature>
<accession>T1JYM0</accession>
<protein>
    <recommendedName>
        <fullName evidence="4">Corticotropin-releasing factor domain-containing protein</fullName>
    </recommendedName>
</protein>
<proteinExistence type="predicted"/>
<sequence length="130" mass="15198">MKFIYLLCISLIIFSYVQALLFKDDSLSSDEIYELPYPSDNIIYKKKSETLPPHAPSVYPVIKEQVTPKPSIFKRIKDVRDSTLLTLRDHLGALQFTFIGLLARLEERQKLKQQQKQQNQSQKKLKKNTK</sequence>
<keyword evidence="1" id="KW-0732">Signal</keyword>
<organism evidence="2 3">
    <name type="scientific">Tetranychus urticae</name>
    <name type="common">Two-spotted spider mite</name>
    <dbReference type="NCBI Taxonomy" id="32264"/>
    <lineage>
        <taxon>Eukaryota</taxon>
        <taxon>Metazoa</taxon>
        <taxon>Ecdysozoa</taxon>
        <taxon>Arthropoda</taxon>
        <taxon>Chelicerata</taxon>
        <taxon>Arachnida</taxon>
        <taxon>Acari</taxon>
        <taxon>Acariformes</taxon>
        <taxon>Trombidiformes</taxon>
        <taxon>Prostigmata</taxon>
        <taxon>Eleutherengona</taxon>
        <taxon>Raphignathae</taxon>
        <taxon>Tetranychoidea</taxon>
        <taxon>Tetranychidae</taxon>
        <taxon>Tetranychus</taxon>
    </lineage>
</organism>
<dbReference type="EMBL" id="CAEY01001108">
    <property type="status" value="NOT_ANNOTATED_CDS"/>
    <property type="molecule type" value="Genomic_DNA"/>
</dbReference>
<keyword evidence="3" id="KW-1185">Reference proteome</keyword>
<dbReference type="EnsemblMetazoa" id="tetur03g00840.1">
    <property type="protein sequence ID" value="tetur03g00840.1"/>
    <property type="gene ID" value="tetur03g00840"/>
</dbReference>
<dbReference type="Proteomes" id="UP000015104">
    <property type="component" value="Unassembled WGS sequence"/>
</dbReference>
<dbReference type="AlphaFoldDB" id="T1JYM0"/>
<feature type="chain" id="PRO_5005712331" description="Corticotropin-releasing factor domain-containing protein" evidence="1">
    <location>
        <begin position="20"/>
        <end position="130"/>
    </location>
</feature>
<evidence type="ECO:0000313" key="3">
    <source>
        <dbReference type="Proteomes" id="UP000015104"/>
    </source>
</evidence>
<evidence type="ECO:0008006" key="4">
    <source>
        <dbReference type="Google" id="ProtNLM"/>
    </source>
</evidence>
<evidence type="ECO:0000256" key="1">
    <source>
        <dbReference type="SAM" id="SignalP"/>
    </source>
</evidence>
<dbReference type="HOGENOM" id="CLU_2099944_0_0_1"/>